<proteinExistence type="predicted"/>
<evidence type="ECO:0000313" key="1">
    <source>
        <dbReference type="EMBL" id="TYC53976.1"/>
    </source>
</evidence>
<reference evidence="1 2" key="1">
    <citation type="submission" date="2019-01" db="EMBL/GenBank/DDBJ databases">
        <title>Zoogloea oleivorans genome sequencing and assembly.</title>
        <authorList>
            <person name="Tancsics A."/>
            <person name="Farkas M."/>
            <person name="Kriszt B."/>
            <person name="Maroti G."/>
            <person name="Horvath B."/>
        </authorList>
    </citation>
    <scope>NUCLEOTIDE SEQUENCE [LARGE SCALE GENOMIC DNA]</scope>
    <source>
        <strain evidence="1 2">Buc</strain>
    </source>
</reference>
<dbReference type="Proteomes" id="UP000389128">
    <property type="component" value="Unassembled WGS sequence"/>
</dbReference>
<sequence>MRGSPGFVVKVVPNKEEWINYQSEGLLKTLSPEDEFIGYFWQILTQRDGVQCHVANITRIVPSDGNSKLFYYADEAWFDMADIKTTIVALRGPASNNRFLSKEYKHFETWDIVRNIVF</sequence>
<keyword evidence="2" id="KW-1185">Reference proteome</keyword>
<organism evidence="1 2">
    <name type="scientific">Zoogloea oleivorans</name>
    <dbReference type="NCBI Taxonomy" id="1552750"/>
    <lineage>
        <taxon>Bacteria</taxon>
        <taxon>Pseudomonadati</taxon>
        <taxon>Pseudomonadota</taxon>
        <taxon>Betaproteobacteria</taxon>
        <taxon>Rhodocyclales</taxon>
        <taxon>Zoogloeaceae</taxon>
        <taxon>Zoogloea</taxon>
    </lineage>
</organism>
<dbReference type="RefSeq" id="WP_148580951.1">
    <property type="nucleotide sequence ID" value="NZ_SDKK01000024.1"/>
</dbReference>
<dbReference type="EMBL" id="SDKK01000024">
    <property type="protein sequence ID" value="TYC53976.1"/>
    <property type="molecule type" value="Genomic_DNA"/>
</dbReference>
<dbReference type="OrthoDB" id="275336at2"/>
<gene>
    <name evidence="1" type="ORF">ETQ85_20535</name>
</gene>
<name>A0A6C2CK23_9RHOO</name>
<evidence type="ECO:0000313" key="2">
    <source>
        <dbReference type="Proteomes" id="UP000389128"/>
    </source>
</evidence>
<accession>A0A6C2CK23</accession>
<comment type="caution">
    <text evidence="1">The sequence shown here is derived from an EMBL/GenBank/DDBJ whole genome shotgun (WGS) entry which is preliminary data.</text>
</comment>
<dbReference type="AlphaFoldDB" id="A0A6C2CK23"/>
<protein>
    <submittedName>
        <fullName evidence="1">Uncharacterized protein</fullName>
    </submittedName>
</protein>